<gene>
    <name evidence="1" type="ORF">DESUT3_27710</name>
</gene>
<proteinExistence type="predicted"/>
<reference evidence="1 2" key="1">
    <citation type="journal article" date="2016" name="C (Basel)">
        <title>Selective Growth of and Electricity Production by Marine Exoelectrogenic Bacteria in Self-Aggregated Hydrogel of Microbially Reduced Graphene Oxide.</title>
        <authorList>
            <person name="Yoshida N."/>
            <person name="Goto Y."/>
            <person name="Miyata Y."/>
        </authorList>
    </citation>
    <scope>NUCLEOTIDE SEQUENCE [LARGE SCALE GENOMIC DNA]</scope>
    <source>
        <strain evidence="1 2">NIT-T3</strain>
    </source>
</reference>
<organism evidence="1 2">
    <name type="scientific">Desulfuromonas versatilis</name>
    <dbReference type="NCBI Taxonomy" id="2802975"/>
    <lineage>
        <taxon>Bacteria</taxon>
        <taxon>Pseudomonadati</taxon>
        <taxon>Thermodesulfobacteriota</taxon>
        <taxon>Desulfuromonadia</taxon>
        <taxon>Desulfuromonadales</taxon>
        <taxon>Desulfuromonadaceae</taxon>
        <taxon>Desulfuromonas</taxon>
    </lineage>
</organism>
<dbReference type="Proteomes" id="UP001319827">
    <property type="component" value="Chromosome"/>
</dbReference>
<evidence type="ECO:0000313" key="2">
    <source>
        <dbReference type="Proteomes" id="UP001319827"/>
    </source>
</evidence>
<dbReference type="RefSeq" id="WP_221249109.1">
    <property type="nucleotide sequence ID" value="NZ_AP024355.1"/>
</dbReference>
<keyword evidence="2" id="KW-1185">Reference proteome</keyword>
<protein>
    <submittedName>
        <fullName evidence="1">Uncharacterized protein</fullName>
    </submittedName>
</protein>
<accession>A0ABM8HUM2</accession>
<sequence length="99" mass="11337">MLRISDTTLKRLINYDRVMAQRLADADSRQWRIMTLEIMRECETLRQQALEVSLTLAYASHLNRVQNGLVEPGAGSIEPLLHNHLVELLQSLDIPLEEA</sequence>
<evidence type="ECO:0000313" key="1">
    <source>
        <dbReference type="EMBL" id="BCR05702.1"/>
    </source>
</evidence>
<name>A0ABM8HUM2_9BACT</name>
<reference evidence="1 2" key="2">
    <citation type="journal article" date="2021" name="Int. J. Syst. Evol. Microbiol.">
        <title>Isolation and Polyphasic Characterization of Desulfuromonas versatilis sp. Nov., an Electrogenic Bacteria Capable of Versatile Metabolism Isolated from a Graphene Oxide-Reducing Enrichment Culture.</title>
        <authorList>
            <person name="Xie L."/>
            <person name="Yoshida N."/>
            <person name="Ishii S."/>
            <person name="Meng L."/>
        </authorList>
    </citation>
    <scope>NUCLEOTIDE SEQUENCE [LARGE SCALE GENOMIC DNA]</scope>
    <source>
        <strain evidence="1 2">NIT-T3</strain>
    </source>
</reference>
<dbReference type="EMBL" id="AP024355">
    <property type="protein sequence ID" value="BCR05702.1"/>
    <property type="molecule type" value="Genomic_DNA"/>
</dbReference>